<sequence>MASRQRVWAWCQSVDWGKHTTVVAAVVAAAGLAVTAWGTVKSSQVADDQLDQSREQQFAEDRQQASLVNVWTDKGKTIIANRSLDPAGVWLSATGANAPEWGSPYEWLGRIPPCQRVELPSSLIEYLVRREDRATAPDVHDAVTSIVIEDINGNSWKRTVKGKFIQLVEDADLLGSPHHDHMGDKGVRVTELDSCEADAH</sequence>
<dbReference type="EMBL" id="JBJVNE010000011">
    <property type="protein sequence ID" value="MFM9649148.1"/>
    <property type="molecule type" value="Genomic_DNA"/>
</dbReference>
<keyword evidence="1" id="KW-0472">Membrane</keyword>
<feature type="transmembrane region" description="Helical" evidence="1">
    <location>
        <begin position="21"/>
        <end position="40"/>
    </location>
</feature>
<keyword evidence="1" id="KW-0812">Transmembrane</keyword>
<proteinExistence type="predicted"/>
<dbReference type="RefSeq" id="WP_369277469.1">
    <property type="nucleotide sequence ID" value="NZ_JBJVMW010000011.1"/>
</dbReference>
<evidence type="ECO:0000313" key="3">
    <source>
        <dbReference type="Proteomes" id="UP001631993"/>
    </source>
</evidence>
<evidence type="ECO:0000256" key="1">
    <source>
        <dbReference type="SAM" id="Phobius"/>
    </source>
</evidence>
<keyword evidence="1" id="KW-1133">Transmembrane helix</keyword>
<organism evidence="2 3">
    <name type="scientific">Streptomyces galilaeus</name>
    <dbReference type="NCBI Taxonomy" id="33899"/>
    <lineage>
        <taxon>Bacteria</taxon>
        <taxon>Bacillati</taxon>
        <taxon>Actinomycetota</taxon>
        <taxon>Actinomycetes</taxon>
        <taxon>Kitasatosporales</taxon>
        <taxon>Streptomycetaceae</taxon>
        <taxon>Streptomyces</taxon>
    </lineage>
</organism>
<evidence type="ECO:0000313" key="2">
    <source>
        <dbReference type="EMBL" id="MFM9649148.1"/>
    </source>
</evidence>
<protein>
    <submittedName>
        <fullName evidence="2">Uncharacterized protein</fullName>
    </submittedName>
</protein>
<dbReference type="Proteomes" id="UP001631993">
    <property type="component" value="Unassembled WGS sequence"/>
</dbReference>
<accession>A0ABW9IMB8</accession>
<name>A0ABW9IMB8_STRGJ</name>
<reference evidence="2 3" key="1">
    <citation type="submission" date="2024-12" db="EMBL/GenBank/DDBJ databases">
        <title>Forecasting of Potato common scab and diversities of Pathogenic streptomyces spp. in china.</title>
        <authorList>
            <person name="Handique U."/>
            <person name="Wu J."/>
        </authorList>
    </citation>
    <scope>NUCLEOTIDE SEQUENCE [LARGE SCALE GENOMIC DNA]</scope>
    <source>
        <strain evidence="2 3">ZRIMU1585</strain>
    </source>
</reference>
<keyword evidence="3" id="KW-1185">Reference proteome</keyword>
<gene>
    <name evidence="2" type="ORF">ACKI1S_23750</name>
</gene>
<comment type="caution">
    <text evidence="2">The sequence shown here is derived from an EMBL/GenBank/DDBJ whole genome shotgun (WGS) entry which is preliminary data.</text>
</comment>